<dbReference type="PATRIC" id="fig|1008153.3.peg.3186"/>
<dbReference type="Proteomes" id="UP000075321">
    <property type="component" value="Unassembled WGS sequence"/>
</dbReference>
<dbReference type="AlphaFoldDB" id="A0A151AAQ5"/>
<accession>A0A151AAQ5</accession>
<dbReference type="EMBL" id="LTAZ01000012">
    <property type="protein sequence ID" value="KYH24693.1"/>
    <property type="molecule type" value="Genomic_DNA"/>
</dbReference>
<evidence type="ECO:0000313" key="2">
    <source>
        <dbReference type="Proteomes" id="UP000075321"/>
    </source>
</evidence>
<reference evidence="1 2" key="1">
    <citation type="submission" date="2016-02" db="EMBL/GenBank/DDBJ databases">
        <title>Genome sequence of Halalkalicoccus paucihalophilus DSM 24557.</title>
        <authorList>
            <person name="Poehlein A."/>
            <person name="Daniel R."/>
        </authorList>
    </citation>
    <scope>NUCLEOTIDE SEQUENCE [LARGE SCALE GENOMIC DNA]</scope>
    <source>
        <strain evidence="1 2">DSM 24557</strain>
    </source>
</reference>
<keyword evidence="2" id="KW-1185">Reference proteome</keyword>
<comment type="caution">
    <text evidence="1">The sequence shown here is derived from an EMBL/GenBank/DDBJ whole genome shotgun (WGS) entry which is preliminary data.</text>
</comment>
<sequence>MFREYILDVRIVECTSPSGDTVYRFEAPQHCGLTFDNADHAELYADVFFDVNGFQEAGTGKRGVPPTIIQAGRDTLVAYFLTQPNTDVYWAASFYGEKPEKIQRYVSRVQKRAEGIRQGAKERGIE</sequence>
<protein>
    <submittedName>
        <fullName evidence="1">Uncharacterized protein</fullName>
    </submittedName>
</protein>
<name>A0A151AAQ5_9EURY</name>
<dbReference type="RefSeq" id="WP_066384280.1">
    <property type="nucleotide sequence ID" value="NZ_LTAZ01000012.1"/>
</dbReference>
<gene>
    <name evidence="1" type="ORF">HAPAU_30690</name>
</gene>
<organism evidence="1 2">
    <name type="scientific">Halalkalicoccus paucihalophilus</name>
    <dbReference type="NCBI Taxonomy" id="1008153"/>
    <lineage>
        <taxon>Archaea</taxon>
        <taxon>Methanobacteriati</taxon>
        <taxon>Methanobacteriota</taxon>
        <taxon>Stenosarchaea group</taxon>
        <taxon>Halobacteria</taxon>
        <taxon>Halobacteriales</taxon>
        <taxon>Halococcaceae</taxon>
        <taxon>Halalkalicoccus</taxon>
    </lineage>
</organism>
<proteinExistence type="predicted"/>
<evidence type="ECO:0000313" key="1">
    <source>
        <dbReference type="EMBL" id="KYH24693.1"/>
    </source>
</evidence>
<dbReference type="OrthoDB" id="303910at2157"/>